<dbReference type="WBParaSite" id="L893_g1278.t2">
    <property type="protein sequence ID" value="L893_g1278.t2"/>
    <property type="gene ID" value="L893_g1278"/>
</dbReference>
<accession>A0A1I7Y5T6</accession>
<keyword evidence="1" id="KW-1133">Transmembrane helix</keyword>
<dbReference type="Proteomes" id="UP000095287">
    <property type="component" value="Unplaced"/>
</dbReference>
<reference evidence="3" key="1">
    <citation type="submission" date="2016-11" db="UniProtKB">
        <authorList>
            <consortium name="WormBaseParasite"/>
        </authorList>
    </citation>
    <scope>IDENTIFICATION</scope>
</reference>
<evidence type="ECO:0000256" key="1">
    <source>
        <dbReference type="SAM" id="Phobius"/>
    </source>
</evidence>
<dbReference type="AlphaFoldDB" id="A0A1I7Y5T6"/>
<keyword evidence="1" id="KW-0472">Membrane</keyword>
<sequence>MEYSRLPYIAAHITSILSPIHRCPSAGRVPRKRAFHEVSTCCGEAFREDHAILLRGRLPIAGCTVNTLFVGKLLFAREAKWQRPLRRKRQMSAAVLSERIERELSSLAYPEKVDASWAFTIFVIACFSIVWMLYMTGHVYEVYVRSTEHSESTDHDREEPSYGNRVDDFYADLLEDLYDHLGM</sequence>
<name>A0A1I7Y5T6_9BILA</name>
<evidence type="ECO:0000313" key="2">
    <source>
        <dbReference type="Proteomes" id="UP000095287"/>
    </source>
</evidence>
<evidence type="ECO:0000313" key="3">
    <source>
        <dbReference type="WBParaSite" id="L893_g1278.t2"/>
    </source>
</evidence>
<organism evidence="2 3">
    <name type="scientific">Steinernema glaseri</name>
    <dbReference type="NCBI Taxonomy" id="37863"/>
    <lineage>
        <taxon>Eukaryota</taxon>
        <taxon>Metazoa</taxon>
        <taxon>Ecdysozoa</taxon>
        <taxon>Nematoda</taxon>
        <taxon>Chromadorea</taxon>
        <taxon>Rhabditida</taxon>
        <taxon>Tylenchina</taxon>
        <taxon>Panagrolaimomorpha</taxon>
        <taxon>Strongyloidoidea</taxon>
        <taxon>Steinernematidae</taxon>
        <taxon>Steinernema</taxon>
    </lineage>
</organism>
<keyword evidence="1" id="KW-0812">Transmembrane</keyword>
<keyword evidence="2" id="KW-1185">Reference proteome</keyword>
<feature type="transmembrane region" description="Helical" evidence="1">
    <location>
        <begin position="115"/>
        <end position="135"/>
    </location>
</feature>
<protein>
    <submittedName>
        <fullName evidence="3">Small integral membrane protein 34B</fullName>
    </submittedName>
</protein>
<proteinExistence type="predicted"/>